<feature type="compositionally biased region" description="Polar residues" evidence="5">
    <location>
        <begin position="926"/>
        <end position="935"/>
    </location>
</feature>
<dbReference type="Gene3D" id="2.130.10.10">
    <property type="entry name" value="YVTN repeat-like/Quinoprotein amine dehydrogenase"/>
    <property type="match status" value="2"/>
</dbReference>
<feature type="region of interest" description="Disordered" evidence="5">
    <location>
        <begin position="137"/>
        <end position="166"/>
    </location>
</feature>
<feature type="compositionally biased region" description="Acidic residues" evidence="5">
    <location>
        <begin position="139"/>
        <end position="161"/>
    </location>
</feature>
<dbReference type="EMBL" id="RSCD01000009">
    <property type="protein sequence ID" value="RSH90800.1"/>
    <property type="molecule type" value="Genomic_DNA"/>
</dbReference>
<dbReference type="PANTHER" id="PTHR19862">
    <property type="entry name" value="WD REPEAT-CONTAINING PROTEIN 48"/>
    <property type="match status" value="1"/>
</dbReference>
<dbReference type="InterPro" id="IPR020472">
    <property type="entry name" value="WD40_PAC1"/>
</dbReference>
<name>A0A427YIA0_9TREE</name>
<feature type="compositionally biased region" description="Basic and acidic residues" evidence="5">
    <location>
        <begin position="520"/>
        <end position="529"/>
    </location>
</feature>
<dbReference type="InterPro" id="IPR051246">
    <property type="entry name" value="WDR48"/>
</dbReference>
<feature type="compositionally biased region" description="Basic and acidic residues" evidence="5">
    <location>
        <begin position="946"/>
        <end position="964"/>
    </location>
</feature>
<dbReference type="PANTHER" id="PTHR19862:SF14">
    <property type="entry name" value="WD REPEAT-CONTAINING PROTEIN 48"/>
    <property type="match status" value="1"/>
</dbReference>
<dbReference type="GO" id="GO:0043130">
    <property type="term" value="F:ubiquitin binding"/>
    <property type="evidence" value="ECO:0007669"/>
    <property type="project" value="TreeGrafter"/>
</dbReference>
<reference evidence="6 7" key="1">
    <citation type="submission" date="2018-11" db="EMBL/GenBank/DDBJ databases">
        <title>Genome sequence of Saitozyma podzolica DSM 27192.</title>
        <authorList>
            <person name="Aliyu H."/>
            <person name="Gorte O."/>
            <person name="Ochsenreither K."/>
        </authorList>
    </citation>
    <scope>NUCLEOTIDE SEQUENCE [LARGE SCALE GENOMIC DNA]</scope>
    <source>
        <strain evidence="6 7">DSM 27192</strain>
    </source>
</reference>
<dbReference type="CDD" id="cd00200">
    <property type="entry name" value="WD40"/>
    <property type="match status" value="1"/>
</dbReference>
<feature type="region of interest" description="Disordered" evidence="5">
    <location>
        <begin position="520"/>
        <end position="552"/>
    </location>
</feature>
<evidence type="ECO:0000256" key="3">
    <source>
        <dbReference type="ARBA" id="ARBA00022737"/>
    </source>
</evidence>
<dbReference type="InterPro" id="IPR021772">
    <property type="entry name" value="WDR48/Bun107"/>
</dbReference>
<comment type="caution">
    <text evidence="6">The sequence shown here is derived from an EMBL/GenBank/DDBJ whole genome shotgun (WGS) entry which is preliminary data.</text>
</comment>
<evidence type="ECO:0000313" key="6">
    <source>
        <dbReference type="EMBL" id="RSH90800.1"/>
    </source>
</evidence>
<dbReference type="STRING" id="1890683.A0A427YIA0"/>
<feature type="compositionally biased region" description="Pro residues" evidence="5">
    <location>
        <begin position="55"/>
        <end position="64"/>
    </location>
</feature>
<dbReference type="SUPFAM" id="SSF50978">
    <property type="entry name" value="WD40 repeat-like"/>
    <property type="match status" value="1"/>
</dbReference>
<evidence type="ECO:0000256" key="1">
    <source>
        <dbReference type="ARBA" id="ARBA00006917"/>
    </source>
</evidence>
<gene>
    <name evidence="6" type="ORF">EHS25_009975</name>
</gene>
<feature type="region of interest" description="Disordered" evidence="5">
    <location>
        <begin position="921"/>
        <end position="998"/>
    </location>
</feature>
<dbReference type="PROSITE" id="PS50294">
    <property type="entry name" value="WD_REPEATS_REGION"/>
    <property type="match status" value="3"/>
</dbReference>
<feature type="repeat" description="WD" evidence="4">
    <location>
        <begin position="238"/>
        <end position="273"/>
    </location>
</feature>
<dbReference type="PROSITE" id="PS50082">
    <property type="entry name" value="WD_REPEATS_2"/>
    <property type="match status" value="4"/>
</dbReference>
<keyword evidence="7" id="KW-1185">Reference proteome</keyword>
<dbReference type="GO" id="GO:0000724">
    <property type="term" value="P:double-strand break repair via homologous recombination"/>
    <property type="evidence" value="ECO:0007669"/>
    <property type="project" value="TreeGrafter"/>
</dbReference>
<dbReference type="Pfam" id="PF00400">
    <property type="entry name" value="WD40"/>
    <property type="match status" value="4"/>
</dbReference>
<feature type="repeat" description="WD" evidence="4">
    <location>
        <begin position="296"/>
        <end position="337"/>
    </location>
</feature>
<dbReference type="PROSITE" id="PS00678">
    <property type="entry name" value="WD_REPEATS_1"/>
    <property type="match status" value="1"/>
</dbReference>
<comment type="similarity">
    <text evidence="1">Belongs to the WD repeat WDR48 family.</text>
</comment>
<dbReference type="OrthoDB" id="2421129at2759"/>
<keyword evidence="2 4" id="KW-0853">WD repeat</keyword>
<evidence type="ECO:0000256" key="5">
    <source>
        <dbReference type="SAM" id="MobiDB-lite"/>
    </source>
</evidence>
<dbReference type="Pfam" id="PF11816">
    <property type="entry name" value="DUF3337"/>
    <property type="match status" value="1"/>
</dbReference>
<feature type="compositionally biased region" description="Polar residues" evidence="5">
    <location>
        <begin position="965"/>
        <end position="981"/>
    </location>
</feature>
<dbReference type="Proteomes" id="UP000279259">
    <property type="component" value="Unassembled WGS sequence"/>
</dbReference>
<feature type="repeat" description="WD" evidence="4">
    <location>
        <begin position="191"/>
        <end position="223"/>
    </location>
</feature>
<feature type="region of interest" description="Disordered" evidence="5">
    <location>
        <begin position="1158"/>
        <end position="1192"/>
    </location>
</feature>
<evidence type="ECO:0000256" key="2">
    <source>
        <dbReference type="ARBA" id="ARBA00022574"/>
    </source>
</evidence>
<evidence type="ECO:0000256" key="4">
    <source>
        <dbReference type="PROSITE-ProRule" id="PRU00221"/>
    </source>
</evidence>
<keyword evidence="3" id="KW-0677">Repeat</keyword>
<dbReference type="AlphaFoldDB" id="A0A427YIA0"/>
<dbReference type="InterPro" id="IPR015943">
    <property type="entry name" value="WD40/YVTN_repeat-like_dom_sf"/>
</dbReference>
<feature type="region of interest" description="Disordered" evidence="5">
    <location>
        <begin position="1"/>
        <end position="68"/>
    </location>
</feature>
<dbReference type="InterPro" id="IPR036322">
    <property type="entry name" value="WD40_repeat_dom_sf"/>
</dbReference>
<evidence type="ECO:0000313" key="7">
    <source>
        <dbReference type="Proteomes" id="UP000279259"/>
    </source>
</evidence>
<dbReference type="InterPro" id="IPR001680">
    <property type="entry name" value="WD40_rpt"/>
</dbReference>
<dbReference type="PRINTS" id="PR00320">
    <property type="entry name" value="GPROTEINBRPT"/>
</dbReference>
<organism evidence="6 7">
    <name type="scientific">Saitozyma podzolica</name>
    <dbReference type="NCBI Taxonomy" id="1890683"/>
    <lineage>
        <taxon>Eukaryota</taxon>
        <taxon>Fungi</taxon>
        <taxon>Dikarya</taxon>
        <taxon>Basidiomycota</taxon>
        <taxon>Agaricomycotina</taxon>
        <taxon>Tremellomycetes</taxon>
        <taxon>Tremellales</taxon>
        <taxon>Trimorphomycetaceae</taxon>
        <taxon>Saitozyma</taxon>
    </lineage>
</organism>
<dbReference type="SMART" id="SM00320">
    <property type="entry name" value="WD40"/>
    <property type="match status" value="7"/>
</dbReference>
<proteinExistence type="inferred from homology"/>
<feature type="compositionally biased region" description="Polar residues" evidence="5">
    <location>
        <begin position="1161"/>
        <end position="1173"/>
    </location>
</feature>
<protein>
    <submittedName>
        <fullName evidence="6">Uncharacterized protein</fullName>
    </submittedName>
</protein>
<dbReference type="InterPro" id="IPR019775">
    <property type="entry name" value="WD40_repeat_CS"/>
</dbReference>
<feature type="repeat" description="WD" evidence="4">
    <location>
        <begin position="339"/>
        <end position="380"/>
    </location>
</feature>
<accession>A0A427YIA0</accession>
<sequence length="1244" mass="134353">MAATSRRVSYILPMPNDPPPLLSLPPIEQVRRGHTSPFFIPKSDSSFQSKNPFLNPSPPPSAKPPHPRHCLGISSLALDTSTLLSNTDSPGGILYSGGRDGLVASWELNVPHKKRRGRRYEGDGRTLPVKWERIGDGAEFFDDEDEESDEDDVSSSDEDMGEGWVGVGEGAKREVPYEDRWEPSTTFRQSSQTHTDWVNAMLLCNLNQTVITASSDRTIRAWSPHAASDAEGLSPALVGTHRDYVRSLAWAKGPGLLYSGSLDRTLSIWDVASPHPDSPIFSIDMSKVEDFGGVGMEGERGSVYALGVDPAGKVLAAGTPERVVRLWDPRQGERSIGKLIGHSDCVRSVIVSEDGRYMLTGSSDTTIKLWSLAAHRCLHTFNHHTSSVWSLHSSHPNLERFYSGSRDGHLCVVDLEQCSDMSDGECVVLAREGDVTGDYESKSGDEGIRCITAMDDEYVWTATGSAELRRWKDVGRRVDRLEFEGASYGVAAAAPNEALALGHAFTPTDGVLRNKRLSVDEEPLSRTDSRSVAFAPPPTSASPSAIPSTVRDRLNPPRTTFSGASIASSIVSDSSAADDVVPAHSSSLNGIPYESLVCLGLPDSPYSFGFSQHRDDAHSHRPGSIASVPQGMSTLVDGSPRKVSVQLDSGSMAQLARLKFEDREIASEAVPLRKTPDEVVAGRSGLVRSLLLNDRQHVLTVDTQGEVAAWNIIRGVCIGRFSSADVAAAFDIERGVAAGQAVRKHSNEVLELVKDRVEGETMVITWCQVDTKIGSLVVHLEEGRVFDAEVYADELGLEGYEGIREDMRLNLGKWALANLFKGLIKAEEREVVSMSPPVTHRPLPNVGSSPLHITIERPPVSPPHRQRAMTNSSQPPSLAIPGVATPALTPAILPDADSMLSRSAPTASSGWQSMHALRDNLPVIPQSPSSANTGTPAIDAATKDYFSPRKRDPSPGRLEAKDSPKQTTPGGSLGTTPQTPGSFMGKLKGLGKKKTTETVMSPVVEAEPVVEDTGPKMSERESAQLHILDTVRAGPFRPPPPWEAPPLDFPSNTSLLISEESKDAGAWVVTYRSQVSSTERDMESIENNSPMWLLDYLFTSRTRVKDPVKLTFILEPIPGCGLKEMPEGRVLRAKKIMAFIVDKLDLHPGRGRAGSIASLHSKITSNPRRTSNPVVPASIKSSGTGAGGSDAAGAGELLEPEEVIELVCGSTVVDPKITLATLKHYYGSGGDMLLHYRPKEGVTL</sequence>